<gene>
    <name evidence="1" type="ORF">ADT25_03975</name>
</gene>
<reference evidence="1 2" key="1">
    <citation type="submission" date="2015-07" db="EMBL/GenBank/DDBJ databases">
        <authorList>
            <consortium name="Consortium for Microbial Forensics and Genomics (microFORGE)"/>
            <person name="Knight B.M."/>
            <person name="Roberts D.P."/>
            <person name="Lin D."/>
            <person name="Hari K."/>
            <person name="Fletcher J."/>
            <person name="Melcher U."/>
            <person name="Blagden T."/>
            <person name="Winegar R.A."/>
        </authorList>
    </citation>
    <scope>NUCLEOTIDE SEQUENCE [LARGE SCALE GENOMIC DNA]</scope>
    <source>
        <strain evidence="1 2">X11-5A</strain>
    </source>
</reference>
<dbReference type="InterPro" id="IPR036452">
    <property type="entry name" value="Ribo_hydro-like"/>
</dbReference>
<dbReference type="Gene3D" id="3.90.245.10">
    <property type="entry name" value="Ribonucleoside hydrolase-like"/>
    <property type="match status" value="1"/>
</dbReference>
<dbReference type="Proteomes" id="UP000036790">
    <property type="component" value="Unassembled WGS sequence"/>
</dbReference>
<comment type="caution">
    <text evidence="1">The sequence shown here is derived from an EMBL/GenBank/DDBJ whole genome shotgun (WGS) entry which is preliminary data.</text>
</comment>
<dbReference type="GO" id="GO:0016799">
    <property type="term" value="F:hydrolase activity, hydrolyzing N-glycosyl compounds"/>
    <property type="evidence" value="ECO:0007669"/>
    <property type="project" value="InterPro"/>
</dbReference>
<name>A0AAP1EZN8_9XANT</name>
<protein>
    <submittedName>
        <fullName evidence="1">Uncharacterized protein</fullName>
    </submittedName>
</protein>
<dbReference type="EMBL" id="LHUJ01000077">
    <property type="protein sequence ID" value="KOR47933.1"/>
    <property type="molecule type" value="Genomic_DNA"/>
</dbReference>
<accession>A0AAP1EZN8</accession>
<sequence length="166" mass="17948">MQELSFHAPATPRDTVLFTDPNKDPGEVVTHTIARQLQVTGVVGLIDVAATSGDASVREQRARFAKGVLNCLQLPDVRVSRAQDSPMNAEQLNNHAKFLQEGHGLRAESAEICDNSLQVLRERPMQAPQGLSMVVIAGMIDAHALVDAHPALVGKGGLKNQVQHHR</sequence>
<reference evidence="1 2" key="2">
    <citation type="submission" date="2015-09" db="EMBL/GenBank/DDBJ databases">
        <title>Draft genome sequence of Xanthomonas oryzae pv. USA str. X11-5A.</title>
        <authorList>
            <person name="Knight B.M."/>
            <person name="Roberts D.P."/>
            <person name="Lin D."/>
            <person name="Hari K."/>
            <person name="Fletcher J."/>
            <person name="Melcher U."/>
            <person name="Blagden T."/>
            <person name="Winegar R.A."/>
        </authorList>
    </citation>
    <scope>NUCLEOTIDE SEQUENCE [LARGE SCALE GENOMIC DNA]</scope>
    <source>
        <strain evidence="1 2">X11-5A</strain>
    </source>
</reference>
<evidence type="ECO:0000313" key="2">
    <source>
        <dbReference type="Proteomes" id="UP000036790"/>
    </source>
</evidence>
<proteinExistence type="predicted"/>
<dbReference type="SUPFAM" id="SSF53590">
    <property type="entry name" value="Nucleoside hydrolase"/>
    <property type="match status" value="1"/>
</dbReference>
<organism evidence="1 2">
    <name type="scientific">Xanthomonas oryzae</name>
    <dbReference type="NCBI Taxonomy" id="347"/>
    <lineage>
        <taxon>Bacteria</taxon>
        <taxon>Pseudomonadati</taxon>
        <taxon>Pseudomonadota</taxon>
        <taxon>Gammaproteobacteria</taxon>
        <taxon>Lysobacterales</taxon>
        <taxon>Lysobacteraceae</taxon>
        <taxon>Xanthomonas</taxon>
    </lineage>
</organism>
<dbReference type="AlphaFoldDB" id="A0AAP1EZN8"/>
<evidence type="ECO:0000313" key="1">
    <source>
        <dbReference type="EMBL" id="KOR47933.1"/>
    </source>
</evidence>